<evidence type="ECO:0000256" key="8">
    <source>
        <dbReference type="ARBA" id="ARBA00022692"/>
    </source>
</evidence>
<evidence type="ECO:0000259" key="22">
    <source>
        <dbReference type="PROSITE" id="PS50114"/>
    </source>
</evidence>
<evidence type="ECO:0000256" key="16">
    <source>
        <dbReference type="ARBA" id="ARBA00023136"/>
    </source>
</evidence>
<dbReference type="InterPro" id="IPR001005">
    <property type="entry name" value="SANT/Myb"/>
</dbReference>
<dbReference type="GO" id="GO:0006355">
    <property type="term" value="P:regulation of DNA-templated transcription"/>
    <property type="evidence" value="ECO:0007669"/>
    <property type="project" value="InterPro"/>
</dbReference>
<dbReference type="Pfam" id="PF00201">
    <property type="entry name" value="UDPGT"/>
    <property type="match status" value="1"/>
</dbReference>
<dbReference type="Pfam" id="PF00249">
    <property type="entry name" value="Myb_DNA-binding"/>
    <property type="match status" value="1"/>
</dbReference>
<dbReference type="PROSITE" id="PS50114">
    <property type="entry name" value="GATA_ZN_FINGER_2"/>
    <property type="match status" value="1"/>
</dbReference>
<keyword evidence="16" id="KW-0472">Membrane</keyword>
<dbReference type="EC" id="2.4.1.17" evidence="4"/>
<evidence type="ECO:0000256" key="19">
    <source>
        <dbReference type="PROSITE-ProRule" id="PRU00094"/>
    </source>
</evidence>
<evidence type="ECO:0000256" key="15">
    <source>
        <dbReference type="ARBA" id="ARBA00023125"/>
    </source>
</evidence>
<evidence type="ECO:0000256" key="9">
    <source>
        <dbReference type="ARBA" id="ARBA00022723"/>
    </source>
</evidence>
<dbReference type="PROSITE" id="PS51156">
    <property type="entry name" value="ELM2"/>
    <property type="match status" value="1"/>
</dbReference>
<dbReference type="SUPFAM" id="SSF53756">
    <property type="entry name" value="UDP-Glycosyltransferase/glycogen phosphorylase"/>
    <property type="match status" value="1"/>
</dbReference>
<evidence type="ECO:0000256" key="14">
    <source>
        <dbReference type="ARBA" id="ARBA00023015"/>
    </source>
</evidence>
<feature type="domain" description="SANT" evidence="24">
    <location>
        <begin position="668"/>
        <end position="719"/>
    </location>
</feature>
<dbReference type="SMART" id="SM01189">
    <property type="entry name" value="ELM2"/>
    <property type="match status" value="1"/>
</dbReference>
<feature type="compositionally biased region" description="Polar residues" evidence="20">
    <location>
        <begin position="1115"/>
        <end position="1125"/>
    </location>
</feature>
<accession>G0NE21</accession>
<evidence type="ECO:0000259" key="23">
    <source>
        <dbReference type="PROSITE" id="PS51156"/>
    </source>
</evidence>
<dbReference type="GO" id="GO:0005634">
    <property type="term" value="C:nucleus"/>
    <property type="evidence" value="ECO:0007669"/>
    <property type="project" value="UniProtKB-SubCell"/>
</dbReference>
<dbReference type="InterPro" id="IPR000679">
    <property type="entry name" value="Znf_GATA"/>
</dbReference>
<protein>
    <recommendedName>
        <fullName evidence="4">glucuronosyltransferase</fullName>
        <ecNumber evidence="4">2.4.1.17</ecNumber>
    </recommendedName>
</protein>
<dbReference type="Proteomes" id="UP000008068">
    <property type="component" value="Unassembled WGS sequence"/>
</dbReference>
<evidence type="ECO:0000313" key="25">
    <source>
        <dbReference type="EMBL" id="EGT58686.1"/>
    </source>
</evidence>
<dbReference type="InterPro" id="IPR017884">
    <property type="entry name" value="SANT_dom"/>
</dbReference>
<dbReference type="eggNOG" id="KOG1192">
    <property type="taxonomic scope" value="Eukaryota"/>
</dbReference>
<dbReference type="CDD" id="cd03784">
    <property type="entry name" value="GT1_Gtf-like"/>
    <property type="match status" value="1"/>
</dbReference>
<feature type="domain" description="SANT" evidence="24">
    <location>
        <begin position="1215"/>
        <end position="1266"/>
    </location>
</feature>
<keyword evidence="7" id="KW-0808">Transferase</keyword>
<dbReference type="EMBL" id="GL379871">
    <property type="protein sequence ID" value="EGT58686.1"/>
    <property type="molecule type" value="Genomic_DNA"/>
</dbReference>
<evidence type="ECO:0000256" key="21">
    <source>
        <dbReference type="SAM" id="SignalP"/>
    </source>
</evidence>
<evidence type="ECO:0000256" key="3">
    <source>
        <dbReference type="ARBA" id="ARBA00009995"/>
    </source>
</evidence>
<feature type="domain" description="ELM2" evidence="23">
    <location>
        <begin position="583"/>
        <end position="667"/>
    </location>
</feature>
<evidence type="ECO:0000256" key="4">
    <source>
        <dbReference type="ARBA" id="ARBA00012544"/>
    </source>
</evidence>
<feature type="compositionally biased region" description="Basic residues" evidence="20">
    <location>
        <begin position="1076"/>
        <end position="1088"/>
    </location>
</feature>
<evidence type="ECO:0000256" key="6">
    <source>
        <dbReference type="ARBA" id="ARBA00022676"/>
    </source>
</evidence>
<evidence type="ECO:0000256" key="13">
    <source>
        <dbReference type="ARBA" id="ARBA00022989"/>
    </source>
</evidence>
<reference evidence="26" key="1">
    <citation type="submission" date="2011-07" db="EMBL/GenBank/DDBJ databases">
        <authorList>
            <consortium name="Caenorhabditis brenneri Sequencing and Analysis Consortium"/>
            <person name="Wilson R.K."/>
        </authorList>
    </citation>
    <scope>NUCLEOTIDE SEQUENCE [LARGE SCALE GENOMIC DNA]</scope>
    <source>
        <strain evidence="26">PB2801</strain>
    </source>
</reference>
<evidence type="ECO:0000313" key="26">
    <source>
        <dbReference type="Proteomes" id="UP000008068"/>
    </source>
</evidence>
<dbReference type="STRING" id="135651.G0NE21"/>
<evidence type="ECO:0000256" key="1">
    <source>
        <dbReference type="ARBA" id="ARBA00004123"/>
    </source>
</evidence>
<feature type="compositionally biased region" description="Basic residues" evidence="20">
    <location>
        <begin position="544"/>
        <end position="554"/>
    </location>
</feature>
<name>G0NE21_CAEBE</name>
<dbReference type="SUPFAM" id="SSF46689">
    <property type="entry name" value="Homeodomain-like"/>
    <property type="match status" value="2"/>
</dbReference>
<feature type="compositionally biased region" description="Basic and acidic residues" evidence="20">
    <location>
        <begin position="1011"/>
        <end position="1025"/>
    </location>
</feature>
<keyword evidence="9" id="KW-0479">Metal-binding</keyword>
<keyword evidence="6" id="KW-0328">Glycosyltransferase</keyword>
<keyword evidence="14" id="KW-0805">Transcription regulation</keyword>
<dbReference type="GO" id="GO:0016020">
    <property type="term" value="C:membrane"/>
    <property type="evidence" value="ECO:0007669"/>
    <property type="project" value="UniProtKB-SubCell"/>
</dbReference>
<evidence type="ECO:0000256" key="7">
    <source>
        <dbReference type="ARBA" id="ARBA00022679"/>
    </source>
</evidence>
<dbReference type="InterPro" id="IPR050271">
    <property type="entry name" value="UDP-glycosyltransferase"/>
</dbReference>
<dbReference type="CDD" id="cd00167">
    <property type="entry name" value="SANT"/>
    <property type="match status" value="1"/>
</dbReference>
<feature type="compositionally biased region" description="Acidic residues" evidence="20">
    <location>
        <begin position="975"/>
        <end position="984"/>
    </location>
</feature>
<feature type="compositionally biased region" description="Basic and acidic residues" evidence="20">
    <location>
        <begin position="986"/>
        <end position="996"/>
    </location>
</feature>
<dbReference type="PANTHER" id="PTHR48043">
    <property type="entry name" value="EG:EG0003.4 PROTEIN-RELATED"/>
    <property type="match status" value="1"/>
</dbReference>
<keyword evidence="12" id="KW-0862">Zinc</keyword>
<evidence type="ECO:0000256" key="11">
    <source>
        <dbReference type="ARBA" id="ARBA00022771"/>
    </source>
</evidence>
<dbReference type="OMA" id="MCENCGE"/>
<keyword evidence="5" id="KW-0678">Repressor</keyword>
<evidence type="ECO:0000256" key="2">
    <source>
        <dbReference type="ARBA" id="ARBA00004167"/>
    </source>
</evidence>
<dbReference type="GO" id="GO:0008270">
    <property type="term" value="F:zinc ion binding"/>
    <property type="evidence" value="ECO:0007669"/>
    <property type="project" value="UniProtKB-KW"/>
</dbReference>
<feature type="signal peptide" evidence="21">
    <location>
        <begin position="1"/>
        <end position="16"/>
    </location>
</feature>
<evidence type="ECO:0000259" key="24">
    <source>
        <dbReference type="PROSITE" id="PS51293"/>
    </source>
</evidence>
<dbReference type="FunFam" id="1.10.10.60:FF:000012">
    <property type="entry name" value="Metastasis-associated 1 family, member 3"/>
    <property type="match status" value="1"/>
</dbReference>
<evidence type="ECO:0000256" key="5">
    <source>
        <dbReference type="ARBA" id="ARBA00022491"/>
    </source>
</evidence>
<dbReference type="HOGENOM" id="CLU_273223_0_0_1"/>
<comment type="subcellular location">
    <subcellularLocation>
        <location evidence="2">Membrane</location>
        <topology evidence="2">Single-pass membrane protein</topology>
    </subcellularLocation>
    <subcellularLocation>
        <location evidence="1">Nucleus</location>
    </subcellularLocation>
</comment>
<keyword evidence="17" id="KW-0539">Nucleus</keyword>
<comment type="similarity">
    <text evidence="3">Belongs to the UDP-glycosyltransferase family.</text>
</comment>
<keyword evidence="26" id="KW-1185">Reference proteome</keyword>
<dbReference type="eggNOG" id="KOG1194">
    <property type="taxonomic scope" value="Eukaryota"/>
</dbReference>
<evidence type="ECO:0000256" key="12">
    <source>
        <dbReference type="ARBA" id="ARBA00022833"/>
    </source>
</evidence>
<dbReference type="GO" id="GO:0015020">
    <property type="term" value="F:glucuronosyltransferase activity"/>
    <property type="evidence" value="ECO:0007669"/>
    <property type="project" value="UniProtKB-EC"/>
</dbReference>
<keyword evidence="11 19" id="KW-0863">Zinc-finger</keyword>
<sequence>MRIFLLIFSLVLHANAFNFLVVSPVFGYSHIKFMSKVADTLADGGHNVTLLQTYMVEHWGREIRLAKNKNVKIIDYHLLSENDAIEDRKPPSSHRFAHLWDSERLNGVLGAFLPMFVLYDEFRPMCEKIYQDKQLHQQILELNPDGYVAEAFDFCSLYLGDHLKLNLLPMFSSIKSVPVARAIGEPSLLNYAPTLSTAYGPQQTFWDRLQDIPMVTSFYYALSSLFDRQYGQAHSLLNGDVRNWKEIVQTATFFFYNNNPYVGFPMPILEKSVEIGGITIEPATSEKVDEEFDRILNLRNSTVLMSFGTVVLSVDMPERFKNGIITAFHSLPDTTFIWKYEETDEQKLKKLSLPANVILKKWVPQPALLADNRLSLFVTHGGLGSTLEVAYSGKPSIIVPVFGDQLFNAKMLSRHGGAIAYDKYDLADGELLTQTIQKALSSESMLQNSQRLAKILQNQPFSPKTNFLRHAEFSARFGRVESLEPYHVQYNFIQAYMLDAYAVYILLLDMDLFNGEGEEPERNDSEEPVEMEDEELEDVELVPKRKQNNKKRKRTSSEDSSMEDNSPKGDKKKVKGPLSNTNKSINVGKDFQAVIEENEDLTNFRDYTPDREQAYWEHHGDVDTDELEQFVNEKSAKYLVPIDRVLFILMEKKMNYREAAVEIAKRNILQDGWKDDERFAFENSFTHVGKNFHQMHAAIAHRSLRSIIHYYYDSKKSITYRAFATKSITEVETLEEFEPAVEKQPVGLFENMCENCGERAEKMMWNEQMNRVECNACLIYFRNMLVPRPTSLRLVMDERFDGQIPCPDTMRDMMKCYNRLAAPATGKTFELRKVKDLFSMDQLVRTKKSNCKRFRIPPRFLKTDIKNLPVNRSFYMGGEPLGGSSSTSNGAFDRAFDTLNGVVEKLEREINSLPLTVDVREPPEEDEESVEVMVEEAAEQGLLMVDTMATGSEDTPEDSPEVEPVTEQKIDELEEVTEAPEAPETEPLKPEVKQEESPEEPASNSENPSEEPVKDSSKSPEKSSDSSEASKGSSSEETISGPAPETAPETTEVCQNPEESKSPEETPRLSESPEKKPKRKSLSKKKIKLSSSSGNLCEMSSKKSKKSKKSTESSFNVPSSSNGMTPSKPSGRPPGGPSMYIWHNKRKTQCQEEIEVLLDDSRRKLFEAGQHSSKIDYKQVNNWKNDMAALRERMHKPNLDMDLYPQIVYAGERTRFARDWTEEDHKNVQRLFRWYGPNFQQIADVMGNKTADQVYNFYLSNQEAIELDHEEFTRHAGKAVELADERKCQKLGL</sequence>
<dbReference type="FunCoup" id="G0NE21">
    <property type="interactions" value="1034"/>
</dbReference>
<feature type="domain" description="GATA-type" evidence="22">
    <location>
        <begin position="753"/>
        <end position="793"/>
    </location>
</feature>
<feature type="compositionally biased region" description="Low complexity" evidence="20">
    <location>
        <begin position="1026"/>
        <end position="1037"/>
    </location>
</feature>
<feature type="compositionally biased region" description="Acidic residues" evidence="20">
    <location>
        <begin position="526"/>
        <end position="540"/>
    </location>
</feature>
<comment type="catalytic activity">
    <reaction evidence="18">
        <text>glucuronate acceptor + UDP-alpha-D-glucuronate = acceptor beta-D-glucuronoside + UDP + H(+)</text>
        <dbReference type="Rhea" id="RHEA:21032"/>
        <dbReference type="ChEBI" id="CHEBI:15378"/>
        <dbReference type="ChEBI" id="CHEBI:58052"/>
        <dbReference type="ChEBI" id="CHEBI:58223"/>
        <dbReference type="ChEBI" id="CHEBI:132367"/>
        <dbReference type="ChEBI" id="CHEBI:132368"/>
        <dbReference type="EC" id="2.4.1.17"/>
    </reaction>
</comment>
<feature type="region of interest" description="Disordered" evidence="20">
    <location>
        <begin position="975"/>
        <end position="1140"/>
    </location>
</feature>
<evidence type="ECO:0000256" key="10">
    <source>
        <dbReference type="ARBA" id="ARBA00022729"/>
    </source>
</evidence>
<evidence type="ECO:0000256" key="20">
    <source>
        <dbReference type="SAM" id="MobiDB-lite"/>
    </source>
</evidence>
<feature type="compositionally biased region" description="Basic and acidic residues" evidence="20">
    <location>
        <begin position="1058"/>
        <end position="1075"/>
    </location>
</feature>
<dbReference type="InterPro" id="IPR009057">
    <property type="entry name" value="Homeodomain-like_sf"/>
</dbReference>
<dbReference type="FunFam" id="3.40.50.2000:FF:000038">
    <property type="entry name" value="UDP-GlucuronosylTransferase"/>
    <property type="match status" value="1"/>
</dbReference>
<dbReference type="OrthoDB" id="5835829at2759"/>
<dbReference type="InParanoid" id="G0NE21"/>
<dbReference type="Gene3D" id="1.20.58.1880">
    <property type="match status" value="1"/>
</dbReference>
<feature type="chain" id="PRO_5003405624" description="glucuronosyltransferase" evidence="21">
    <location>
        <begin position="17"/>
        <end position="1293"/>
    </location>
</feature>
<evidence type="ECO:0000256" key="18">
    <source>
        <dbReference type="ARBA" id="ARBA00047475"/>
    </source>
</evidence>
<keyword evidence="15" id="KW-0238">DNA-binding</keyword>
<feature type="region of interest" description="Disordered" evidence="20">
    <location>
        <begin position="517"/>
        <end position="584"/>
    </location>
</feature>
<evidence type="ECO:0000256" key="17">
    <source>
        <dbReference type="ARBA" id="ARBA00023242"/>
    </source>
</evidence>
<dbReference type="GO" id="GO:0043565">
    <property type="term" value="F:sequence-specific DNA binding"/>
    <property type="evidence" value="ECO:0007669"/>
    <property type="project" value="InterPro"/>
</dbReference>
<organism evidence="26">
    <name type="scientific">Caenorhabditis brenneri</name>
    <name type="common">Nematode worm</name>
    <dbReference type="NCBI Taxonomy" id="135651"/>
    <lineage>
        <taxon>Eukaryota</taxon>
        <taxon>Metazoa</taxon>
        <taxon>Ecdysozoa</taxon>
        <taxon>Nematoda</taxon>
        <taxon>Chromadorea</taxon>
        <taxon>Rhabditida</taxon>
        <taxon>Rhabditina</taxon>
        <taxon>Rhabditomorpha</taxon>
        <taxon>Rhabditoidea</taxon>
        <taxon>Rhabditidae</taxon>
        <taxon>Peloderinae</taxon>
        <taxon>Caenorhabditis</taxon>
    </lineage>
</organism>
<dbReference type="Gene3D" id="3.40.50.2000">
    <property type="entry name" value="Glycogen Phosphorylase B"/>
    <property type="match status" value="1"/>
</dbReference>
<proteinExistence type="inferred from homology"/>
<keyword evidence="10 21" id="KW-0732">Signal</keyword>
<keyword evidence="8" id="KW-0812">Transmembrane</keyword>
<dbReference type="Gene3D" id="1.10.10.60">
    <property type="entry name" value="Homeodomain-like"/>
    <property type="match status" value="1"/>
</dbReference>
<keyword evidence="13" id="KW-1133">Transmembrane helix</keyword>
<dbReference type="PROSITE" id="PS51293">
    <property type="entry name" value="SANT"/>
    <property type="match status" value="2"/>
</dbReference>
<dbReference type="InterPro" id="IPR000949">
    <property type="entry name" value="ELM2_dom"/>
</dbReference>
<dbReference type="SMART" id="SM00717">
    <property type="entry name" value="SANT"/>
    <property type="match status" value="2"/>
</dbReference>
<dbReference type="InterPro" id="IPR002213">
    <property type="entry name" value="UDP_glucos_trans"/>
</dbReference>
<keyword evidence="14" id="KW-0804">Transcription</keyword>
<gene>
    <name evidence="25" type="ORF">CAEBREN_21037</name>
</gene>
<dbReference type="PANTHER" id="PTHR48043:SF104">
    <property type="entry name" value="GLUCURONOSYLTRANSFERASE"/>
    <property type="match status" value="1"/>
</dbReference>